<dbReference type="NCBIfam" id="TIGR01930">
    <property type="entry name" value="AcCoA-C-Actrans"/>
    <property type="match status" value="1"/>
</dbReference>
<evidence type="ECO:0000256" key="3">
    <source>
        <dbReference type="ARBA" id="ARBA00010982"/>
    </source>
</evidence>
<dbReference type="Proteomes" id="UP000010797">
    <property type="component" value="Chromosome"/>
</dbReference>
<evidence type="ECO:0000256" key="6">
    <source>
        <dbReference type="ARBA" id="ARBA00024073"/>
    </source>
</evidence>
<evidence type="ECO:0000256" key="1">
    <source>
        <dbReference type="ARBA" id="ARBA00004496"/>
    </source>
</evidence>
<dbReference type="PROSITE" id="PS00737">
    <property type="entry name" value="THIOLASE_2"/>
    <property type="match status" value="1"/>
</dbReference>
<comment type="similarity">
    <text evidence="3 10">Belongs to the thiolase-like superfamily. Thiolase family.</text>
</comment>
<dbReference type="PANTHER" id="PTHR43853:SF21">
    <property type="entry name" value="STEROID 3-KETOACYL-COA THIOLASE"/>
    <property type="match status" value="1"/>
</dbReference>
<dbReference type="EC" id="2.3.1.16" evidence="6"/>
<dbReference type="Gene3D" id="3.40.47.10">
    <property type="match status" value="1"/>
</dbReference>
<dbReference type="InterPro" id="IPR016039">
    <property type="entry name" value="Thiolase-like"/>
</dbReference>
<dbReference type="InterPro" id="IPR050215">
    <property type="entry name" value="Thiolase-like_sf_Thiolase"/>
</dbReference>
<gene>
    <name evidence="13" type="ordered locus">Desdi_0730</name>
</gene>
<feature type="domain" description="Thiolase N-terminal" evidence="11">
    <location>
        <begin position="5"/>
        <end position="262"/>
    </location>
</feature>
<name>L0F4Y9_DESDL</name>
<dbReference type="Pfam" id="PF02803">
    <property type="entry name" value="Thiolase_C"/>
    <property type="match status" value="1"/>
</dbReference>
<dbReference type="EMBL" id="CP003344">
    <property type="protein sequence ID" value="AGA68257.1"/>
    <property type="molecule type" value="Genomic_DNA"/>
</dbReference>
<sequence>MREAVIVACGRSPIGKAPRGALKYTRPDDLAAQVLQGTLAKVPELDPALIEDFILGCAFPEAEQGVNVARSVVFRAGLPENVPGQTVNRFCASGLQSVASANATIMSGMAEIVVAGGMESMSMVPMSGNNPAPNPYLMDYLPAAYISMGLTAENVAEKYGISRQEQDEFSLESHKKAAKAQATGKFDEQIISIESVCPTRDEKGRPSSKMVIFDNDEGIRKDTSLEGLAKLKPVFKMGGTVTAGNSSQTSDGAAMVILMSKEKAQSLGIKPIAKLLSFAAEGVDPAYMGIGPIKAIPKALKIADKTLADIELIELNEAFASQSLACIRELSLNPEIINVNGGAIALGHPLGCTGSFLLTKLISEMAVRENKYGLVSMCIGGGMGAAAVIELL</sequence>
<dbReference type="GO" id="GO:0005737">
    <property type="term" value="C:cytoplasm"/>
    <property type="evidence" value="ECO:0007669"/>
    <property type="project" value="UniProtKB-SubCell"/>
</dbReference>
<evidence type="ECO:0000256" key="8">
    <source>
        <dbReference type="ARBA" id="ARBA00051550"/>
    </source>
</evidence>
<dbReference type="GO" id="GO:0006635">
    <property type="term" value="P:fatty acid beta-oxidation"/>
    <property type="evidence" value="ECO:0007669"/>
    <property type="project" value="TreeGrafter"/>
</dbReference>
<dbReference type="PROSITE" id="PS00099">
    <property type="entry name" value="THIOLASE_3"/>
    <property type="match status" value="1"/>
</dbReference>
<dbReference type="GO" id="GO:0003985">
    <property type="term" value="F:acetyl-CoA C-acetyltransferase activity"/>
    <property type="evidence" value="ECO:0007669"/>
    <property type="project" value="UniProtKB-EC"/>
</dbReference>
<evidence type="ECO:0000259" key="11">
    <source>
        <dbReference type="Pfam" id="PF00108"/>
    </source>
</evidence>
<proteinExistence type="inferred from homology"/>
<dbReference type="PIRSF" id="PIRSF000429">
    <property type="entry name" value="Ac-CoA_Ac_transf"/>
    <property type="match status" value="1"/>
</dbReference>
<dbReference type="InterPro" id="IPR020610">
    <property type="entry name" value="Thiolase_AS"/>
</dbReference>
<feature type="active site" description="Proton acceptor" evidence="9">
    <location>
        <position position="348"/>
    </location>
</feature>
<keyword evidence="5 10" id="KW-0012">Acyltransferase</keyword>
<evidence type="ECO:0000313" key="13">
    <source>
        <dbReference type="EMBL" id="AGA68257.1"/>
    </source>
</evidence>
<dbReference type="InterPro" id="IPR020613">
    <property type="entry name" value="Thiolase_CS"/>
</dbReference>
<evidence type="ECO:0000313" key="14">
    <source>
        <dbReference type="Proteomes" id="UP000010797"/>
    </source>
</evidence>
<evidence type="ECO:0000256" key="10">
    <source>
        <dbReference type="RuleBase" id="RU003557"/>
    </source>
</evidence>
<dbReference type="PANTHER" id="PTHR43853">
    <property type="entry name" value="3-KETOACYL-COA THIOLASE, PEROXISOMAL"/>
    <property type="match status" value="1"/>
</dbReference>
<dbReference type="OrthoDB" id="56116at2"/>
<dbReference type="PROSITE" id="PS00098">
    <property type="entry name" value="THIOLASE_1"/>
    <property type="match status" value="1"/>
</dbReference>
<dbReference type="RefSeq" id="WP_015261259.1">
    <property type="nucleotide sequence ID" value="NC_019903.1"/>
</dbReference>
<comment type="catalytic activity">
    <reaction evidence="8">
        <text>2 acetyl-CoA = acetoacetyl-CoA + CoA</text>
        <dbReference type="Rhea" id="RHEA:21036"/>
        <dbReference type="ChEBI" id="CHEBI:57286"/>
        <dbReference type="ChEBI" id="CHEBI:57287"/>
        <dbReference type="ChEBI" id="CHEBI:57288"/>
        <dbReference type="EC" id="2.3.1.9"/>
    </reaction>
</comment>
<dbReference type="Pfam" id="PF00108">
    <property type="entry name" value="Thiolase_N"/>
    <property type="match status" value="1"/>
</dbReference>
<dbReference type="GO" id="GO:0010124">
    <property type="term" value="P:phenylacetate catabolic process"/>
    <property type="evidence" value="ECO:0007669"/>
    <property type="project" value="TreeGrafter"/>
</dbReference>
<dbReference type="eggNOG" id="COG0183">
    <property type="taxonomic scope" value="Bacteria"/>
</dbReference>
<evidence type="ECO:0000259" key="12">
    <source>
        <dbReference type="Pfam" id="PF02803"/>
    </source>
</evidence>
<dbReference type="AlphaFoldDB" id="L0F4Y9"/>
<evidence type="ECO:0000256" key="7">
    <source>
        <dbReference type="ARBA" id="ARBA00044137"/>
    </source>
</evidence>
<keyword evidence="14" id="KW-1185">Reference proteome</keyword>
<evidence type="ECO:0000256" key="5">
    <source>
        <dbReference type="ARBA" id="ARBA00023315"/>
    </source>
</evidence>
<feature type="active site" description="Proton acceptor" evidence="9">
    <location>
        <position position="378"/>
    </location>
</feature>
<dbReference type="SUPFAM" id="SSF53901">
    <property type="entry name" value="Thiolase-like"/>
    <property type="match status" value="2"/>
</dbReference>
<dbReference type="CDD" id="cd00751">
    <property type="entry name" value="thiolase"/>
    <property type="match status" value="1"/>
</dbReference>
<evidence type="ECO:0000256" key="9">
    <source>
        <dbReference type="PIRSR" id="PIRSR000429-1"/>
    </source>
</evidence>
<dbReference type="KEGG" id="ddl:Desdi_0730"/>
<dbReference type="InterPro" id="IPR020616">
    <property type="entry name" value="Thiolase_N"/>
</dbReference>
<evidence type="ECO:0000256" key="4">
    <source>
        <dbReference type="ARBA" id="ARBA00022679"/>
    </source>
</evidence>
<accession>L0F4Y9</accession>
<feature type="active site" description="Acyl-thioester intermediate" evidence="9">
    <location>
        <position position="91"/>
    </location>
</feature>
<comment type="subcellular location">
    <subcellularLocation>
        <location evidence="1">Cytoplasm</location>
    </subcellularLocation>
</comment>
<reference evidence="14" key="1">
    <citation type="submission" date="2012-02" db="EMBL/GenBank/DDBJ databases">
        <title>Complete sequence of Desulfitobacterium dichloroeliminans LMG P-21439.</title>
        <authorList>
            <person name="Lucas S."/>
            <person name="Han J."/>
            <person name="Lapidus A."/>
            <person name="Cheng J.-F."/>
            <person name="Goodwin L."/>
            <person name="Pitluck S."/>
            <person name="Peters L."/>
            <person name="Ovchinnikova G."/>
            <person name="Teshima H."/>
            <person name="Detter J.C."/>
            <person name="Han C."/>
            <person name="Tapia R."/>
            <person name="Land M."/>
            <person name="Hauser L."/>
            <person name="Kyrpides N."/>
            <person name="Ivanova N."/>
            <person name="Pagani I."/>
            <person name="Kruse T."/>
            <person name="de Vos W.M."/>
            <person name="Boon N."/>
            <person name="Smidt H."/>
            <person name="Woyke T."/>
        </authorList>
    </citation>
    <scope>NUCLEOTIDE SEQUENCE [LARGE SCALE GENOMIC DNA]</scope>
    <source>
        <strain evidence="14">LMG P-21439 / DCA1</strain>
    </source>
</reference>
<dbReference type="FunFam" id="3.40.47.10:FF:000010">
    <property type="entry name" value="Acetyl-CoA acetyltransferase (Thiolase)"/>
    <property type="match status" value="1"/>
</dbReference>
<feature type="domain" description="Thiolase C-terminal" evidence="12">
    <location>
        <begin position="270"/>
        <end position="390"/>
    </location>
</feature>
<dbReference type="STRING" id="871963.Desdi_0730"/>
<dbReference type="InterPro" id="IPR020615">
    <property type="entry name" value="Thiolase_acyl_enz_int_AS"/>
</dbReference>
<dbReference type="InterPro" id="IPR020617">
    <property type="entry name" value="Thiolase_C"/>
</dbReference>
<keyword evidence="4 10" id="KW-0808">Transferase</keyword>
<dbReference type="HOGENOM" id="CLU_031026_0_0_9"/>
<comment type="pathway">
    <text evidence="2">Lipid metabolism.</text>
</comment>
<evidence type="ECO:0000256" key="2">
    <source>
        <dbReference type="ARBA" id="ARBA00005189"/>
    </source>
</evidence>
<protein>
    <recommendedName>
        <fullName evidence="7">Acetyl-CoA acetyltransferase</fullName>
        <ecNumber evidence="6">2.3.1.16</ecNumber>
    </recommendedName>
</protein>
<dbReference type="InterPro" id="IPR002155">
    <property type="entry name" value="Thiolase"/>
</dbReference>
<organism evidence="13 14">
    <name type="scientific">Desulfitobacterium dichloroeliminans (strain LMG P-21439 / DCA1)</name>
    <dbReference type="NCBI Taxonomy" id="871963"/>
    <lineage>
        <taxon>Bacteria</taxon>
        <taxon>Bacillati</taxon>
        <taxon>Bacillota</taxon>
        <taxon>Clostridia</taxon>
        <taxon>Eubacteriales</taxon>
        <taxon>Desulfitobacteriaceae</taxon>
        <taxon>Desulfitobacterium</taxon>
    </lineage>
</organism>